<keyword evidence="3" id="KW-1185">Reference proteome</keyword>
<comment type="caution">
    <text evidence="2">The sequence shown here is derived from an EMBL/GenBank/DDBJ whole genome shotgun (WGS) entry which is preliminary data.</text>
</comment>
<gene>
    <name evidence="2" type="ORF">DDE18_15695</name>
</gene>
<proteinExistence type="predicted"/>
<dbReference type="EMBL" id="QDGZ01000006">
    <property type="protein sequence ID" value="PVG82120.1"/>
    <property type="molecule type" value="Genomic_DNA"/>
</dbReference>
<evidence type="ECO:0000313" key="3">
    <source>
        <dbReference type="Proteomes" id="UP000246018"/>
    </source>
</evidence>
<evidence type="ECO:0000256" key="1">
    <source>
        <dbReference type="SAM" id="MobiDB-lite"/>
    </source>
</evidence>
<protein>
    <submittedName>
        <fullName evidence="2">Uncharacterized protein</fullName>
    </submittedName>
</protein>
<name>A0A2T8F8V8_9ACTN</name>
<dbReference type="AlphaFoldDB" id="A0A2T8F8V8"/>
<feature type="region of interest" description="Disordered" evidence="1">
    <location>
        <begin position="66"/>
        <end position="91"/>
    </location>
</feature>
<accession>A0A2T8F8V8</accession>
<organism evidence="2 3">
    <name type="scientific">Nocardioides gansuensis</name>
    <dbReference type="NCBI Taxonomy" id="2138300"/>
    <lineage>
        <taxon>Bacteria</taxon>
        <taxon>Bacillati</taxon>
        <taxon>Actinomycetota</taxon>
        <taxon>Actinomycetes</taxon>
        <taxon>Propionibacteriales</taxon>
        <taxon>Nocardioidaceae</taxon>
        <taxon>Nocardioides</taxon>
    </lineage>
</organism>
<evidence type="ECO:0000313" key="2">
    <source>
        <dbReference type="EMBL" id="PVG82120.1"/>
    </source>
</evidence>
<sequence length="91" mass="9803">MPALSVWAEQGHSSLRDITPADVRTVLPDAGYPRSAMGAVLCSILTLVKAREVPFVNPIARIRAGSHERRDPLPAHAGQIHESLLSLDPDS</sequence>
<dbReference type="Proteomes" id="UP000246018">
    <property type="component" value="Unassembled WGS sequence"/>
</dbReference>
<reference evidence="2 3" key="1">
    <citation type="submission" date="2018-04" db="EMBL/GenBank/DDBJ databases">
        <title>Genome of Nocardioides gansuensis WSJ-1.</title>
        <authorList>
            <person name="Wu S."/>
            <person name="Wang G."/>
        </authorList>
    </citation>
    <scope>NUCLEOTIDE SEQUENCE [LARGE SCALE GENOMIC DNA]</scope>
    <source>
        <strain evidence="2 3">WSJ-1</strain>
    </source>
</reference>